<protein>
    <submittedName>
        <fullName evidence="3">Lipoprotein</fullName>
    </submittedName>
</protein>
<dbReference type="Proteomes" id="UP000638043">
    <property type="component" value="Unassembled WGS sequence"/>
</dbReference>
<dbReference type="PROSITE" id="PS51257">
    <property type="entry name" value="PROKAR_LIPOPROTEIN"/>
    <property type="match status" value="1"/>
</dbReference>
<evidence type="ECO:0000313" key="4">
    <source>
        <dbReference type="Proteomes" id="UP000638043"/>
    </source>
</evidence>
<feature type="signal peptide" evidence="2">
    <location>
        <begin position="1"/>
        <end position="21"/>
    </location>
</feature>
<feature type="chain" id="PRO_5045944388" evidence="2">
    <location>
        <begin position="22"/>
        <end position="394"/>
    </location>
</feature>
<dbReference type="InterPro" id="IPR011048">
    <property type="entry name" value="Haem_d1_sf"/>
</dbReference>
<gene>
    <name evidence="3" type="ORF">GCM10010910_22490</name>
</gene>
<dbReference type="EMBL" id="BMMQ01000007">
    <property type="protein sequence ID" value="GGO65407.1"/>
    <property type="molecule type" value="Genomic_DNA"/>
</dbReference>
<reference evidence="4" key="1">
    <citation type="journal article" date="2019" name="Int. J. Syst. Evol. Microbiol.">
        <title>The Global Catalogue of Microorganisms (GCM) 10K type strain sequencing project: providing services to taxonomists for standard genome sequencing and annotation.</title>
        <authorList>
            <consortium name="The Broad Institute Genomics Platform"/>
            <consortium name="The Broad Institute Genome Sequencing Center for Infectious Disease"/>
            <person name="Wu L."/>
            <person name="Ma J."/>
        </authorList>
    </citation>
    <scope>NUCLEOTIDE SEQUENCE [LARGE SCALE GENOMIC DNA]</scope>
    <source>
        <strain evidence="4">CGMCC 4.7181</strain>
    </source>
</reference>
<keyword evidence="3" id="KW-0449">Lipoprotein</keyword>
<evidence type="ECO:0000256" key="1">
    <source>
        <dbReference type="SAM" id="MobiDB-lite"/>
    </source>
</evidence>
<comment type="caution">
    <text evidence="3">The sequence shown here is derived from an EMBL/GenBank/DDBJ whole genome shotgun (WGS) entry which is preliminary data.</text>
</comment>
<organism evidence="3 4">
    <name type="scientific">Microbacterium nanhaiense</name>
    <dbReference type="NCBI Taxonomy" id="1301026"/>
    <lineage>
        <taxon>Bacteria</taxon>
        <taxon>Bacillati</taxon>
        <taxon>Actinomycetota</taxon>
        <taxon>Actinomycetes</taxon>
        <taxon>Micrococcales</taxon>
        <taxon>Microbacteriaceae</taxon>
        <taxon>Microbacterium</taxon>
    </lineage>
</organism>
<keyword evidence="4" id="KW-1185">Reference proteome</keyword>
<accession>A0ABQ2N2B0</accession>
<name>A0ABQ2N2B0_9MICO</name>
<dbReference type="SUPFAM" id="SSF51004">
    <property type="entry name" value="C-terminal (heme d1) domain of cytochrome cd1-nitrite reductase"/>
    <property type="match status" value="1"/>
</dbReference>
<dbReference type="RefSeq" id="WP_188701958.1">
    <property type="nucleotide sequence ID" value="NZ_BMMQ01000007.1"/>
</dbReference>
<proteinExistence type="predicted"/>
<feature type="region of interest" description="Disordered" evidence="1">
    <location>
        <begin position="24"/>
        <end position="47"/>
    </location>
</feature>
<keyword evidence="2" id="KW-0732">Signal</keyword>
<evidence type="ECO:0000256" key="2">
    <source>
        <dbReference type="SAM" id="SignalP"/>
    </source>
</evidence>
<sequence length="394" mass="40148">MIRRPLLLLATSLFLVTGCAAGSPEPEASPVADDSPTAEGHGSHAGAEELGEPQSAILAIAADGTASLLDLATGEESAVGATGAPTSLASDGRYAFVTTGSGVDIVDGGAWSWDHGDHFHFYRAEPRVSGSIAGSGAVHITTPPLATRGATGLFFADGTAVAVDMAALDRGEIDEWFRIDTGAESGVVAPAGAYAIVAANDEARVYDDSGEAVGEPVACAEPSGAITTRVGTVIGCADGALLATTDAGPVDIERIPAPEGERATGFDGRKGRPTVSAVSGENAFWLLDTRARSWERVEVDARLTHVTAADDRDGNVVAIDAEGRVRVYGPDGSDRGATEPIAGEGATLVVDTSRAYLTDPASDTVYEIDYADGARIARELSPGTDLAAATVVGR</sequence>
<evidence type="ECO:0000313" key="3">
    <source>
        <dbReference type="EMBL" id="GGO65407.1"/>
    </source>
</evidence>